<evidence type="ECO:0000256" key="3">
    <source>
        <dbReference type="ARBA" id="ARBA00022827"/>
    </source>
</evidence>
<keyword evidence="8" id="KW-1185">Reference proteome</keyword>
<dbReference type="Proteomes" id="UP000001203">
    <property type="component" value="Chromosome circular"/>
</dbReference>
<dbReference type="KEGG" id="cyt:cce_4112"/>
<dbReference type="GO" id="GO:0050660">
    <property type="term" value="F:flavin adenine dinucleotide binding"/>
    <property type="evidence" value="ECO:0007669"/>
    <property type="project" value="InterPro"/>
</dbReference>
<proteinExistence type="inferred from homology"/>
<protein>
    <recommendedName>
        <fullName evidence="9">Glucose-methanol-choline oxidoreductase</fullName>
    </recommendedName>
</protein>
<name>B1WRL9_CROS5</name>
<feature type="domain" description="Glucose-methanol-choline oxidoreductase C-terminal" evidence="6">
    <location>
        <begin position="437"/>
        <end position="493"/>
    </location>
</feature>
<dbReference type="PANTHER" id="PTHR46056:SF12">
    <property type="entry name" value="LONG-CHAIN-ALCOHOL OXIDASE"/>
    <property type="match status" value="1"/>
</dbReference>
<dbReference type="AlphaFoldDB" id="B1WRL9"/>
<evidence type="ECO:0000313" key="8">
    <source>
        <dbReference type="Proteomes" id="UP000001203"/>
    </source>
</evidence>
<dbReference type="PANTHER" id="PTHR46056">
    <property type="entry name" value="LONG-CHAIN-ALCOHOL OXIDASE"/>
    <property type="match status" value="1"/>
</dbReference>
<evidence type="ECO:0000256" key="1">
    <source>
        <dbReference type="ARBA" id="ARBA00010790"/>
    </source>
</evidence>
<evidence type="ECO:0000313" key="7">
    <source>
        <dbReference type="EMBL" id="ACB53460.1"/>
    </source>
</evidence>
<evidence type="ECO:0008006" key="9">
    <source>
        <dbReference type="Google" id="ProtNLM"/>
    </source>
</evidence>
<dbReference type="STRING" id="43989.cce_4112"/>
<dbReference type="InterPro" id="IPR000172">
    <property type="entry name" value="GMC_OxRdtase_N"/>
</dbReference>
<dbReference type="EMBL" id="CP000806">
    <property type="protein sequence ID" value="ACB53460.1"/>
    <property type="molecule type" value="Genomic_DNA"/>
</dbReference>
<keyword evidence="4" id="KW-0560">Oxidoreductase</keyword>
<gene>
    <name evidence="7" type="ordered locus">cce_4112</name>
</gene>
<dbReference type="RefSeq" id="WP_009543808.1">
    <property type="nucleotide sequence ID" value="NC_010546.1"/>
</dbReference>
<dbReference type="GO" id="GO:0016614">
    <property type="term" value="F:oxidoreductase activity, acting on CH-OH group of donors"/>
    <property type="evidence" value="ECO:0007669"/>
    <property type="project" value="InterPro"/>
</dbReference>
<evidence type="ECO:0000259" key="6">
    <source>
        <dbReference type="Pfam" id="PF05199"/>
    </source>
</evidence>
<accession>B1WRL9</accession>
<dbReference type="OrthoDB" id="9787779at2"/>
<dbReference type="Pfam" id="PF00732">
    <property type="entry name" value="GMC_oxred_N"/>
    <property type="match status" value="1"/>
</dbReference>
<reference evidence="7 8" key="1">
    <citation type="journal article" date="2008" name="Proc. Natl. Acad. Sci. U.S.A.">
        <title>The genome of Cyanothece 51142, a unicellular diazotrophic cyanobacterium important in the marine nitrogen cycle.</title>
        <authorList>
            <person name="Welsh E.A."/>
            <person name="Liberton M."/>
            <person name="Stoeckel J."/>
            <person name="Loh T."/>
            <person name="Elvitigala T."/>
            <person name="Wang C."/>
            <person name="Wollam A."/>
            <person name="Fulton R.S."/>
            <person name="Clifton S.W."/>
            <person name="Jacobs J.M."/>
            <person name="Aurora R."/>
            <person name="Ghosh B.K."/>
            <person name="Sherman L.A."/>
            <person name="Smith R.D."/>
            <person name="Wilson R.K."/>
            <person name="Pakrasi H.B."/>
        </authorList>
    </citation>
    <scope>NUCLEOTIDE SEQUENCE [LARGE SCALE GENOMIC DNA]</scope>
    <source>
        <strain evidence="8">ATCC 51142 / BH68</strain>
    </source>
</reference>
<keyword evidence="3" id="KW-0274">FAD</keyword>
<feature type="domain" description="Glucose-methanol-choline oxidoreductase N-terminal" evidence="5">
    <location>
        <begin position="17"/>
        <end position="287"/>
    </location>
</feature>
<organism evidence="7 8">
    <name type="scientific">Crocosphaera subtropica (strain ATCC 51142 / BH68)</name>
    <name type="common">Cyanothece sp. (strain ATCC 51142)</name>
    <dbReference type="NCBI Taxonomy" id="43989"/>
    <lineage>
        <taxon>Bacteria</taxon>
        <taxon>Bacillati</taxon>
        <taxon>Cyanobacteriota</taxon>
        <taxon>Cyanophyceae</taxon>
        <taxon>Oscillatoriophycideae</taxon>
        <taxon>Chroococcales</taxon>
        <taxon>Aphanothecaceae</taxon>
        <taxon>Crocosphaera</taxon>
        <taxon>Crocosphaera subtropica</taxon>
    </lineage>
</organism>
<dbReference type="eggNOG" id="COG2303">
    <property type="taxonomic scope" value="Bacteria"/>
</dbReference>
<dbReference type="Pfam" id="PF05199">
    <property type="entry name" value="GMC_oxred_C"/>
    <property type="match status" value="1"/>
</dbReference>
<dbReference type="HOGENOM" id="CLU_008878_4_2_3"/>
<dbReference type="Gene3D" id="3.50.50.60">
    <property type="entry name" value="FAD/NAD(P)-binding domain"/>
    <property type="match status" value="2"/>
</dbReference>
<evidence type="ECO:0000259" key="5">
    <source>
        <dbReference type="Pfam" id="PF00732"/>
    </source>
</evidence>
<comment type="similarity">
    <text evidence="1">Belongs to the GMC oxidoreductase family.</text>
</comment>
<keyword evidence="2" id="KW-0285">Flavoprotein</keyword>
<evidence type="ECO:0000256" key="4">
    <source>
        <dbReference type="ARBA" id="ARBA00023002"/>
    </source>
</evidence>
<dbReference type="InterPro" id="IPR036188">
    <property type="entry name" value="FAD/NAD-bd_sf"/>
</dbReference>
<sequence length="505" mass="55905">MIIDDQHYDVIIVGTGAGGGTLANKLAPTGKNILILERGDFMPLEEQNRANVDVFKKERYRAAERWYDKDGETFSPQTNYAVGGNTKIYGAALVRMREKDFDAVEHQEGISPEWGLNYQDFEPYYTEAERLYMVHGQTTDDPTEPPRSGEFPLPAVEHEPQIQKIVDAIAKQGLHPTSLPLSLTRSEDDPTGDSEVFGIVPALKHDNVTLKTSAKVVCLLTNSSGEAVRAVEAEIDGQSYLFFGDIIILACGAINSAALLLKSANHKHPNGLANSSDLVGRNFMKHHQTAMVELSVNANSGKFLRSVSVNDFYWGDENFPYPMGHIENTGGLLQDIIFAESPPILSVLAKGMPGFGLKQLAKRSIGWWMYTETLPDPDNRVRVKDGKIYLDFTPNNIEAHDRLIYRWIDVLKAGEKKLGSSVFEKLAIYPRGEVPIQAVANQCGTCRFGEDPQTSVLDLNCRTHDLENLYVVDSSFFPSSSGVPPALTIIANALRVGNHLKEKLR</sequence>
<dbReference type="InterPro" id="IPR007867">
    <property type="entry name" value="GMC_OxRtase_C"/>
</dbReference>
<evidence type="ECO:0000256" key="2">
    <source>
        <dbReference type="ARBA" id="ARBA00022630"/>
    </source>
</evidence>
<dbReference type="SUPFAM" id="SSF51905">
    <property type="entry name" value="FAD/NAD(P)-binding domain"/>
    <property type="match status" value="1"/>
</dbReference>